<gene>
    <name evidence="1" type="ORF">BT96DRAFT_335381</name>
</gene>
<reference evidence="1" key="1">
    <citation type="journal article" date="2019" name="Environ. Microbiol.">
        <title>Fungal ecological strategies reflected in gene transcription - a case study of two litter decomposers.</title>
        <authorList>
            <person name="Barbi F."/>
            <person name="Kohler A."/>
            <person name="Barry K."/>
            <person name="Baskaran P."/>
            <person name="Daum C."/>
            <person name="Fauchery L."/>
            <person name="Ihrmark K."/>
            <person name="Kuo A."/>
            <person name="LaButti K."/>
            <person name="Lipzen A."/>
            <person name="Morin E."/>
            <person name="Grigoriev I.V."/>
            <person name="Henrissat B."/>
            <person name="Lindahl B."/>
            <person name="Martin F."/>
        </authorList>
    </citation>
    <scope>NUCLEOTIDE SEQUENCE</scope>
    <source>
        <strain evidence="1">JB14</strain>
    </source>
</reference>
<keyword evidence="2" id="KW-1185">Reference proteome</keyword>
<evidence type="ECO:0000313" key="1">
    <source>
        <dbReference type="EMBL" id="KAE9390635.1"/>
    </source>
</evidence>
<dbReference type="Proteomes" id="UP000799118">
    <property type="component" value="Unassembled WGS sequence"/>
</dbReference>
<evidence type="ECO:0000313" key="2">
    <source>
        <dbReference type="Proteomes" id="UP000799118"/>
    </source>
</evidence>
<name>A0A6A4GZU8_9AGAR</name>
<dbReference type="OrthoDB" id="3065960at2759"/>
<sequence length="101" mass="11088">MMHLKREPKETEELERQYPNYIDGVWHCSNCGCPESIAVIAAALRAQTVPSTPADDSSALAPMPAPAALKNEDSEALSKLLLSRQPRKVLLHHHQDGPLHG</sequence>
<protein>
    <submittedName>
        <fullName evidence="1">Uncharacterized protein</fullName>
    </submittedName>
</protein>
<proteinExistence type="predicted"/>
<dbReference type="AlphaFoldDB" id="A0A6A4GZU8"/>
<accession>A0A6A4GZU8</accession>
<dbReference type="EMBL" id="ML769651">
    <property type="protein sequence ID" value="KAE9390635.1"/>
    <property type="molecule type" value="Genomic_DNA"/>
</dbReference>
<organism evidence="1 2">
    <name type="scientific">Gymnopus androsaceus JB14</name>
    <dbReference type="NCBI Taxonomy" id="1447944"/>
    <lineage>
        <taxon>Eukaryota</taxon>
        <taxon>Fungi</taxon>
        <taxon>Dikarya</taxon>
        <taxon>Basidiomycota</taxon>
        <taxon>Agaricomycotina</taxon>
        <taxon>Agaricomycetes</taxon>
        <taxon>Agaricomycetidae</taxon>
        <taxon>Agaricales</taxon>
        <taxon>Marasmiineae</taxon>
        <taxon>Omphalotaceae</taxon>
        <taxon>Gymnopus</taxon>
    </lineage>
</organism>